<organism evidence="4">
    <name type="scientific">marine sediment metagenome</name>
    <dbReference type="NCBI Taxonomy" id="412755"/>
    <lineage>
        <taxon>unclassified sequences</taxon>
        <taxon>metagenomes</taxon>
        <taxon>ecological metagenomes</taxon>
    </lineage>
</organism>
<feature type="non-terminal residue" evidence="4">
    <location>
        <position position="1"/>
    </location>
</feature>
<accession>X0U2H0</accession>
<evidence type="ECO:0000256" key="2">
    <source>
        <dbReference type="ARBA" id="ARBA00023239"/>
    </source>
</evidence>
<dbReference type="EMBL" id="BARS01018447">
    <property type="protein sequence ID" value="GAF94597.1"/>
    <property type="molecule type" value="Genomic_DNA"/>
</dbReference>
<dbReference type="GO" id="GO:0016829">
    <property type="term" value="F:lyase activity"/>
    <property type="evidence" value="ECO:0007669"/>
    <property type="project" value="UniProtKB-KW"/>
</dbReference>
<evidence type="ECO:0000256" key="1">
    <source>
        <dbReference type="ARBA" id="ARBA00022729"/>
    </source>
</evidence>
<dbReference type="GO" id="GO:0042597">
    <property type="term" value="C:periplasmic space"/>
    <property type="evidence" value="ECO:0007669"/>
    <property type="project" value="InterPro"/>
</dbReference>
<dbReference type="InterPro" id="IPR008397">
    <property type="entry name" value="Alginate_lyase_dom"/>
</dbReference>
<gene>
    <name evidence="4" type="ORF">S01H1_30017</name>
</gene>
<dbReference type="InterPro" id="IPR008929">
    <property type="entry name" value="Chondroitin_lyas"/>
</dbReference>
<feature type="non-terminal residue" evidence="4">
    <location>
        <position position="276"/>
    </location>
</feature>
<comment type="caution">
    <text evidence="4">The sequence shown here is derived from an EMBL/GenBank/DDBJ whole genome shotgun (WGS) entry which is preliminary data.</text>
</comment>
<feature type="domain" description="Alginate lyase" evidence="3">
    <location>
        <begin position="24"/>
        <end position="172"/>
    </location>
</feature>
<keyword evidence="1" id="KW-0732">Signal</keyword>
<name>X0U2H0_9ZZZZ</name>
<sequence length="276" mass="31150">GGRYSHDKSLLFDERLGDAIWLIQVARGYDLIHDLPTITDNERRVIEKRLLRKLADHIRANRAMMVNPTNWSAIAACSVLVAGYATDDDELIKVGLYGPAGSPEKITGGAFFHFGPKSIDADGMWAEGAMGYQFMAIQALVAYAETCWHHGIDFYRYRGAAFKRLFDSPLHYAYPDLRTPAIHDAGHGNIIGRDTYLWEFAYRRYRDPAYLTLLNESGTHLDAQFQKFAVSVLYDREADLKVPPVECRSVNFFGVGYGVLRNTDRRGTVSLLLDYG</sequence>
<dbReference type="SUPFAM" id="SSF48230">
    <property type="entry name" value="Chondroitin AC/alginate lyase"/>
    <property type="match status" value="1"/>
</dbReference>
<dbReference type="Gene3D" id="1.50.10.100">
    <property type="entry name" value="Chondroitin AC/alginate lyase"/>
    <property type="match status" value="1"/>
</dbReference>
<evidence type="ECO:0000259" key="3">
    <source>
        <dbReference type="Pfam" id="PF05426"/>
    </source>
</evidence>
<keyword evidence="2" id="KW-0456">Lyase</keyword>
<reference evidence="4" key="1">
    <citation type="journal article" date="2014" name="Front. Microbiol.">
        <title>High frequency of phylogenetically diverse reductive dehalogenase-homologous genes in deep subseafloor sedimentary metagenomes.</title>
        <authorList>
            <person name="Kawai M."/>
            <person name="Futagami T."/>
            <person name="Toyoda A."/>
            <person name="Takaki Y."/>
            <person name="Nishi S."/>
            <person name="Hori S."/>
            <person name="Arai W."/>
            <person name="Tsubouchi T."/>
            <person name="Morono Y."/>
            <person name="Uchiyama I."/>
            <person name="Ito T."/>
            <person name="Fujiyama A."/>
            <person name="Inagaki F."/>
            <person name="Takami H."/>
        </authorList>
    </citation>
    <scope>NUCLEOTIDE SEQUENCE</scope>
    <source>
        <strain evidence="4">Expedition CK06-06</strain>
    </source>
</reference>
<dbReference type="Pfam" id="PF05426">
    <property type="entry name" value="Alginate_lyase"/>
    <property type="match status" value="1"/>
</dbReference>
<dbReference type="AlphaFoldDB" id="X0U2H0"/>
<evidence type="ECO:0000313" key="4">
    <source>
        <dbReference type="EMBL" id="GAF94597.1"/>
    </source>
</evidence>
<protein>
    <recommendedName>
        <fullName evidence="3">Alginate lyase domain-containing protein</fullName>
    </recommendedName>
</protein>
<proteinExistence type="predicted"/>